<gene>
    <name evidence="1" type="ORF">M8818_000940</name>
</gene>
<reference evidence="1" key="1">
    <citation type="submission" date="2024-02" db="EMBL/GenBank/DDBJ databases">
        <title>Metagenome Assembled Genome of Zalaria obscura JY119.</title>
        <authorList>
            <person name="Vighnesh L."/>
            <person name="Jagadeeshwari U."/>
            <person name="Venkata Ramana C."/>
            <person name="Sasikala C."/>
        </authorList>
    </citation>
    <scope>NUCLEOTIDE SEQUENCE</scope>
    <source>
        <strain evidence="1">JY119</strain>
    </source>
</reference>
<protein>
    <submittedName>
        <fullName evidence="1">Uncharacterized protein</fullName>
    </submittedName>
</protein>
<sequence length="288" mass="31962">MRHSILETIPRKSTEGGNGHAPFGITMDRALQMAQQYLLVTNGVLNVLDMDYFHEHLPLWVRDPSHHSEDRSSIFYLVMAIGAQVASDASNQEEAEHYFHHGRQLAFSTFTEAPSIRTVQSYALICIYMLGACRRNGAFMNLGIAVRAAYALGIHKQNTHALFPENERRTRRQVWKAVRFLDLFLSGSLGRPPATYDFGNDAQATSSRASSNATEEESFSAAVSTLCHISLPTPMRAGCVLELHMPTPSASGRARPGWVMGYERYVVSHGWDEIDAQIEYGVDASNGA</sequence>
<proteinExistence type="predicted"/>
<dbReference type="Proteomes" id="UP001320706">
    <property type="component" value="Unassembled WGS sequence"/>
</dbReference>
<accession>A0ACC3SLE0</accession>
<name>A0ACC3SLE0_9PEZI</name>
<keyword evidence="2" id="KW-1185">Reference proteome</keyword>
<evidence type="ECO:0000313" key="1">
    <source>
        <dbReference type="EMBL" id="KAK8219208.1"/>
    </source>
</evidence>
<evidence type="ECO:0000313" key="2">
    <source>
        <dbReference type="Proteomes" id="UP001320706"/>
    </source>
</evidence>
<comment type="caution">
    <text evidence="1">The sequence shown here is derived from an EMBL/GenBank/DDBJ whole genome shotgun (WGS) entry which is preliminary data.</text>
</comment>
<organism evidence="1 2">
    <name type="scientific">Zalaria obscura</name>
    <dbReference type="NCBI Taxonomy" id="2024903"/>
    <lineage>
        <taxon>Eukaryota</taxon>
        <taxon>Fungi</taxon>
        <taxon>Dikarya</taxon>
        <taxon>Ascomycota</taxon>
        <taxon>Pezizomycotina</taxon>
        <taxon>Dothideomycetes</taxon>
        <taxon>Dothideomycetidae</taxon>
        <taxon>Dothideales</taxon>
        <taxon>Zalariaceae</taxon>
        <taxon>Zalaria</taxon>
    </lineage>
</organism>
<dbReference type="EMBL" id="JAMKPW020000004">
    <property type="protein sequence ID" value="KAK8219208.1"/>
    <property type="molecule type" value="Genomic_DNA"/>
</dbReference>